<dbReference type="EMBL" id="QGKY02001015">
    <property type="protein sequence ID" value="KAF2575918.1"/>
    <property type="molecule type" value="Genomic_DNA"/>
</dbReference>
<organism evidence="2">
    <name type="scientific">Brassica cretica</name>
    <name type="common">Mustard</name>
    <dbReference type="NCBI Taxonomy" id="69181"/>
    <lineage>
        <taxon>Eukaryota</taxon>
        <taxon>Viridiplantae</taxon>
        <taxon>Streptophyta</taxon>
        <taxon>Embryophyta</taxon>
        <taxon>Tracheophyta</taxon>
        <taxon>Spermatophyta</taxon>
        <taxon>Magnoliopsida</taxon>
        <taxon>eudicotyledons</taxon>
        <taxon>Gunneridae</taxon>
        <taxon>Pentapetalae</taxon>
        <taxon>rosids</taxon>
        <taxon>malvids</taxon>
        <taxon>Brassicales</taxon>
        <taxon>Brassicaceae</taxon>
        <taxon>Brassiceae</taxon>
        <taxon>Brassica</taxon>
    </lineage>
</organism>
<reference evidence="2" key="1">
    <citation type="submission" date="2019-12" db="EMBL/GenBank/DDBJ databases">
        <title>Genome sequencing and annotation of Brassica cretica.</title>
        <authorList>
            <person name="Studholme D.J."/>
            <person name="Sarris P.F."/>
        </authorList>
    </citation>
    <scope>NUCLEOTIDE SEQUENCE</scope>
    <source>
        <strain evidence="2">PFS-102/07</strain>
        <tissue evidence="2">Leaf</tissue>
    </source>
</reference>
<evidence type="ECO:0000256" key="1">
    <source>
        <dbReference type="SAM" id="MobiDB-lite"/>
    </source>
</evidence>
<sequence length="400" mass="44865">MKFIQEVLKHGCAAGIRKETDRCISNCVRPSKKQHRMCCWFCGKVGHKKVEYFAREKSRNMVKKVNKTFTKPRGVEKVSLAKSGLLDEIKDETSEDGCSSVRSDLQEDQEASNVESGHEVVCDTKRKEIEVHQEVRALGADGEGVMVKETTHEGSQFLNRSGSRGSSTCASDHDAGENDDVLVQEYAYLMGEKIIVWCTSRGGEKHIWYESLQLLLSLHLRFWVSENHHPKSYPFSIETHVGKASKQICIRSPSNLTYVSFFLNCVVPEAVPKWQETGNPICHSVVDHQHNSTLFASHAAILKVTQENGGKESYVDVTDPCLTDFKFYPQYGGCRELLPRAMPELVNTCKRLILRQSPAAECCLRIRRTPLWCLCSIITPQLAALVNANDVSDAVGVICQ</sequence>
<gene>
    <name evidence="2" type="ORF">F2Q70_00003123</name>
</gene>
<feature type="region of interest" description="Disordered" evidence="1">
    <location>
        <begin position="154"/>
        <end position="174"/>
    </location>
</feature>
<feature type="region of interest" description="Disordered" evidence="1">
    <location>
        <begin position="91"/>
        <end position="117"/>
    </location>
</feature>
<feature type="compositionally biased region" description="Polar residues" evidence="1">
    <location>
        <begin position="154"/>
        <end position="170"/>
    </location>
</feature>
<comment type="caution">
    <text evidence="2">The sequence shown here is derived from an EMBL/GenBank/DDBJ whole genome shotgun (WGS) entry which is preliminary data.</text>
</comment>
<name>A0A8S9J1M8_BRACR</name>
<accession>A0A8S9J1M8</accession>
<evidence type="ECO:0000313" key="2">
    <source>
        <dbReference type="EMBL" id="KAF2575918.1"/>
    </source>
</evidence>
<proteinExistence type="predicted"/>
<protein>
    <submittedName>
        <fullName evidence="2">Uncharacterized protein</fullName>
    </submittedName>
</protein>
<dbReference type="AlphaFoldDB" id="A0A8S9J1M8"/>